<gene>
    <name evidence="1" type="ORF">LXM26_21985</name>
</gene>
<dbReference type="PROSITE" id="PS51257">
    <property type="entry name" value="PROKAR_LIPOPROTEIN"/>
    <property type="match status" value="1"/>
</dbReference>
<dbReference type="RefSeq" id="WP_234657132.1">
    <property type="nucleotide sequence ID" value="NZ_CP094997.1"/>
</dbReference>
<name>A0A9X1PMS6_9BACT</name>
<evidence type="ECO:0000313" key="1">
    <source>
        <dbReference type="EMBL" id="MCF0064202.1"/>
    </source>
</evidence>
<comment type="caution">
    <text evidence="1">The sequence shown here is derived from an EMBL/GenBank/DDBJ whole genome shotgun (WGS) entry which is preliminary data.</text>
</comment>
<evidence type="ECO:0000313" key="2">
    <source>
        <dbReference type="Proteomes" id="UP001139000"/>
    </source>
</evidence>
<sequence length="164" mass="18473">MKTFHLLGLLLMFGLIFSCSKEKSDGPIPKPNLEKIVGKYQLPTEESVRRNEKRLWTISKADDSHVKIVEDLTIDADGKNPKITSRIFDNVTVKEYESGITFLRFDGLVLKDSDFTVNGHKNYIIYGNGSVQPNVIHATLHAKDLNSEDVIPFSNGLLELIKLD</sequence>
<keyword evidence="2" id="KW-1185">Reference proteome</keyword>
<dbReference type="Proteomes" id="UP001139000">
    <property type="component" value="Unassembled WGS sequence"/>
</dbReference>
<reference evidence="1" key="1">
    <citation type="submission" date="2021-12" db="EMBL/GenBank/DDBJ databases">
        <title>Novel species in genus Dyadobacter.</title>
        <authorList>
            <person name="Ma C."/>
        </authorList>
    </citation>
    <scope>NUCLEOTIDE SEQUENCE</scope>
    <source>
        <strain evidence="1">LJ419</strain>
    </source>
</reference>
<dbReference type="EMBL" id="JAJTTC010000007">
    <property type="protein sequence ID" value="MCF0064202.1"/>
    <property type="molecule type" value="Genomic_DNA"/>
</dbReference>
<organism evidence="1 2">
    <name type="scientific">Dyadobacter chenwenxiniae</name>
    <dbReference type="NCBI Taxonomy" id="2906456"/>
    <lineage>
        <taxon>Bacteria</taxon>
        <taxon>Pseudomonadati</taxon>
        <taxon>Bacteroidota</taxon>
        <taxon>Cytophagia</taxon>
        <taxon>Cytophagales</taxon>
        <taxon>Spirosomataceae</taxon>
        <taxon>Dyadobacter</taxon>
    </lineage>
</organism>
<protein>
    <submittedName>
        <fullName evidence="1">Uncharacterized protein</fullName>
    </submittedName>
</protein>
<dbReference type="AlphaFoldDB" id="A0A9X1PMS6"/>
<accession>A0A9X1PMS6</accession>
<proteinExistence type="predicted"/>